<dbReference type="Pfam" id="PF05224">
    <property type="entry name" value="NDT80_PhoG"/>
    <property type="match status" value="2"/>
</dbReference>
<dbReference type="InterPro" id="IPR024061">
    <property type="entry name" value="NDT80_DNA-bd_dom"/>
</dbReference>
<dbReference type="AlphaFoldDB" id="A0A7D9IR38"/>
<evidence type="ECO:0000256" key="1">
    <source>
        <dbReference type="ARBA" id="ARBA00004167"/>
    </source>
</evidence>
<keyword evidence="3" id="KW-1133">Transmembrane helix</keyword>
<proteinExistence type="predicted"/>
<dbReference type="GO" id="GO:0043565">
    <property type="term" value="F:sequence-specific DNA binding"/>
    <property type="evidence" value="ECO:0007669"/>
    <property type="project" value="TreeGrafter"/>
</dbReference>
<accession>A0A7D9IR38</accession>
<keyword evidence="8" id="KW-1185">Reference proteome</keyword>
<feature type="compositionally biased region" description="Basic and acidic residues" evidence="6">
    <location>
        <begin position="149"/>
        <end position="160"/>
    </location>
</feature>
<dbReference type="GO" id="GO:0005789">
    <property type="term" value="C:endoplasmic reticulum membrane"/>
    <property type="evidence" value="ECO:0007669"/>
    <property type="project" value="TreeGrafter"/>
</dbReference>
<dbReference type="InterPro" id="IPR008967">
    <property type="entry name" value="p53-like_TF_DNA-bd_sf"/>
</dbReference>
<feature type="region of interest" description="Disordered" evidence="6">
    <location>
        <begin position="149"/>
        <end position="179"/>
    </location>
</feature>
<dbReference type="PROSITE" id="PS51517">
    <property type="entry name" value="NDT80"/>
    <property type="match status" value="1"/>
</dbReference>
<dbReference type="GO" id="GO:0045893">
    <property type="term" value="P:positive regulation of DNA-templated transcription"/>
    <property type="evidence" value="ECO:0007669"/>
    <property type="project" value="TreeGrafter"/>
</dbReference>
<dbReference type="Pfam" id="PF13884">
    <property type="entry name" value="Peptidase_S74"/>
    <property type="match status" value="1"/>
</dbReference>
<evidence type="ECO:0000313" key="7">
    <source>
        <dbReference type="EMBL" id="CAB4012881.1"/>
    </source>
</evidence>
<dbReference type="PANTHER" id="PTHR13029">
    <property type="match status" value="1"/>
</dbReference>
<evidence type="ECO:0000256" key="6">
    <source>
        <dbReference type="SAM" id="MobiDB-lite"/>
    </source>
</evidence>
<organism evidence="7 8">
    <name type="scientific">Paramuricea clavata</name>
    <name type="common">Red gorgonian</name>
    <name type="synonym">Violescent sea-whip</name>
    <dbReference type="NCBI Taxonomy" id="317549"/>
    <lineage>
        <taxon>Eukaryota</taxon>
        <taxon>Metazoa</taxon>
        <taxon>Cnidaria</taxon>
        <taxon>Anthozoa</taxon>
        <taxon>Octocorallia</taxon>
        <taxon>Malacalcyonacea</taxon>
        <taxon>Plexauridae</taxon>
        <taxon>Paramuricea</taxon>
    </lineage>
</organism>
<reference evidence="7" key="1">
    <citation type="submission" date="2020-04" db="EMBL/GenBank/DDBJ databases">
        <authorList>
            <person name="Alioto T."/>
            <person name="Alioto T."/>
            <person name="Gomez Garrido J."/>
        </authorList>
    </citation>
    <scope>NUCLEOTIDE SEQUENCE</scope>
    <source>
        <strain evidence="7">A484AB</strain>
    </source>
</reference>
<dbReference type="GO" id="GO:0005634">
    <property type="term" value="C:nucleus"/>
    <property type="evidence" value="ECO:0007669"/>
    <property type="project" value="TreeGrafter"/>
</dbReference>
<dbReference type="GO" id="GO:0003700">
    <property type="term" value="F:DNA-binding transcription factor activity"/>
    <property type="evidence" value="ECO:0007669"/>
    <property type="project" value="UniProtKB-UniRule"/>
</dbReference>
<keyword evidence="5" id="KW-0472">Membrane</keyword>
<dbReference type="Proteomes" id="UP001152795">
    <property type="component" value="Unassembled WGS sequence"/>
</dbReference>
<dbReference type="GO" id="GO:0016540">
    <property type="term" value="P:protein autoprocessing"/>
    <property type="evidence" value="ECO:0007669"/>
    <property type="project" value="InterPro"/>
</dbReference>
<sequence length="416" mass="47474">MFLILVFYYSPLQEKQLKRKCHLLSENNENNEMKKVKKNYKPEHGESSSSIKTIKWSDYKSEECHKLFTSSLTEPTNPSIVVACDKGLTFSPAESVFICQKKNHFQISLNLEITSDSQTLVQVEDVYQSVISYKVHLYAIKAESPHKKITMEQSTADRSKRPYSPVSETTSNNMRKKGKLNPDQRYFQLVVDVRAYTKQGNYSICCQISENVIVRASNPGQFENDVALWSKDKSGECVYRMGYVGINTDKPDQCLSVNGNIKLTGQTMTPSDIRLTEHLHQANTRENLENVSNMKLYRYRYNQAYSCHAGLEQSREDLGVLGSEVKTFIPDAVTESADIVLDGKMVKDVLMVKKDRLLMESLGAIQELSKMTKILTSRMIELETKNEILEMISTRYSFEPETAETVDPSKRGINEQ</sequence>
<comment type="caution">
    <text evidence="7">The sequence shown here is derived from an EMBL/GenBank/DDBJ whole genome shotgun (WGS) entry which is preliminary data.</text>
</comment>
<name>A0A7D9IR38_PARCT</name>
<evidence type="ECO:0000256" key="4">
    <source>
        <dbReference type="ARBA" id="ARBA00023125"/>
    </source>
</evidence>
<evidence type="ECO:0000313" key="8">
    <source>
        <dbReference type="Proteomes" id="UP001152795"/>
    </source>
</evidence>
<evidence type="ECO:0000256" key="3">
    <source>
        <dbReference type="ARBA" id="ARBA00022989"/>
    </source>
</evidence>
<dbReference type="PROSITE" id="PS51688">
    <property type="entry name" value="ICA"/>
    <property type="match status" value="1"/>
</dbReference>
<evidence type="ECO:0000256" key="2">
    <source>
        <dbReference type="ARBA" id="ARBA00022692"/>
    </source>
</evidence>
<evidence type="ECO:0000256" key="5">
    <source>
        <dbReference type="ARBA" id="ARBA00023136"/>
    </source>
</evidence>
<protein>
    <submittedName>
        <fullName evidence="7">Myelin regulatory factor-like isoform X3</fullName>
    </submittedName>
</protein>
<dbReference type="Pfam" id="PF13887">
    <property type="entry name" value="MYRF_ICA"/>
    <property type="match status" value="1"/>
</dbReference>
<dbReference type="InterPro" id="IPR030392">
    <property type="entry name" value="S74_ICA"/>
</dbReference>
<comment type="subcellular location">
    <subcellularLocation>
        <location evidence="1">Membrane</location>
        <topology evidence="1">Single-pass membrane protein</topology>
    </subcellularLocation>
</comment>
<dbReference type="EMBL" id="CACRXK020007671">
    <property type="protein sequence ID" value="CAB4012881.1"/>
    <property type="molecule type" value="Genomic_DNA"/>
</dbReference>
<dbReference type="OrthoDB" id="5986529at2759"/>
<dbReference type="InterPro" id="IPR037141">
    <property type="entry name" value="NDT80_DNA-bd_dom_sf"/>
</dbReference>
<dbReference type="PANTHER" id="PTHR13029:SF18">
    <property type="entry name" value="MYELIN REGULATORY FACTOR HOMOLOG 1"/>
    <property type="match status" value="1"/>
</dbReference>
<dbReference type="InterPro" id="IPR026932">
    <property type="entry name" value="MYRF_ICA"/>
</dbReference>
<dbReference type="InterPro" id="IPR051577">
    <property type="entry name" value="MRF-like"/>
</dbReference>
<dbReference type="SUPFAM" id="SSF49417">
    <property type="entry name" value="p53-like transcription factors"/>
    <property type="match status" value="1"/>
</dbReference>
<dbReference type="Gene3D" id="2.60.40.1390">
    <property type="entry name" value="NDT80 DNA-binding domain"/>
    <property type="match status" value="1"/>
</dbReference>
<keyword evidence="2" id="KW-0812">Transmembrane</keyword>
<gene>
    <name evidence="7" type="ORF">PACLA_8A059365</name>
</gene>
<keyword evidence="4" id="KW-0238">DNA-binding</keyword>